<name>A0A1N7G6D9_9EURY</name>
<evidence type="ECO:0000313" key="3">
    <source>
        <dbReference type="Proteomes" id="UP000185687"/>
    </source>
</evidence>
<reference evidence="1 4" key="1">
    <citation type="submission" date="2017-01" db="EMBL/GenBank/DDBJ databases">
        <title>Complete genome sequence of Haloterrigena daqingensis type strain (JX313T).</title>
        <authorList>
            <person name="Shuang W."/>
        </authorList>
    </citation>
    <scope>NUCLEOTIDE SEQUENCE [LARGE SCALE GENOMIC DNA]</scope>
    <source>
        <strain evidence="4">JX313</strain>
        <strain evidence="1">JX313T</strain>
        <plasmid evidence="4">Plasmid unnamed3</plasmid>
        <plasmid evidence="1">unnamed3</plasmid>
    </source>
</reference>
<reference evidence="2 3" key="2">
    <citation type="submission" date="2017-01" db="EMBL/GenBank/DDBJ databases">
        <authorList>
            <person name="Mah S.A."/>
            <person name="Swanson W.J."/>
            <person name="Moy G.W."/>
            <person name="Vacquier V.D."/>
        </authorList>
    </citation>
    <scope>NUCLEOTIDE SEQUENCE [LARGE SCALE GENOMIC DNA]</scope>
    <source>
        <strain evidence="2 3">CGMCC 1.8909</strain>
    </source>
</reference>
<geneLocation type="plasmid" evidence="1">
    <name>unnamed3</name>
</geneLocation>
<evidence type="ECO:0000313" key="1">
    <source>
        <dbReference type="EMBL" id="APX98691.1"/>
    </source>
</evidence>
<dbReference type="Proteomes" id="UP000185687">
    <property type="component" value="Unassembled WGS sequence"/>
</dbReference>
<accession>A0A1N7G6D9</accession>
<evidence type="ECO:0000313" key="2">
    <source>
        <dbReference type="EMBL" id="SIS08173.1"/>
    </source>
</evidence>
<dbReference type="GeneID" id="30957968"/>
<dbReference type="KEGG" id="hda:BB347_18455"/>
<sequence>MATTTQTTQPATGRRATTIAREAGETILETLFHSPRQRCVPDGDWQRVDDTPLRKTWTRRTTTDRVQLASDGLSSRWDVLHQTPDGKQHTLETGLEREHAYRRAEEYMADLSSVDPRCRTGRASTEGA</sequence>
<keyword evidence="1" id="KW-0614">Plasmid</keyword>
<keyword evidence="3" id="KW-1185">Reference proteome</keyword>
<dbReference type="EMBL" id="FTNP01000009">
    <property type="protein sequence ID" value="SIS08173.1"/>
    <property type="molecule type" value="Genomic_DNA"/>
</dbReference>
<organism evidence="2 3">
    <name type="scientific">Natronorubrum daqingense</name>
    <dbReference type="NCBI Taxonomy" id="588898"/>
    <lineage>
        <taxon>Archaea</taxon>
        <taxon>Methanobacteriati</taxon>
        <taxon>Methanobacteriota</taxon>
        <taxon>Stenosarchaea group</taxon>
        <taxon>Halobacteria</taxon>
        <taxon>Halobacteriales</taxon>
        <taxon>Natrialbaceae</taxon>
        <taxon>Natronorubrum</taxon>
    </lineage>
</organism>
<dbReference type="Proteomes" id="UP000187321">
    <property type="component" value="Plasmid unnamed3"/>
</dbReference>
<dbReference type="EMBL" id="CP019330">
    <property type="protein sequence ID" value="APX98691.1"/>
    <property type="molecule type" value="Genomic_DNA"/>
</dbReference>
<proteinExistence type="predicted"/>
<protein>
    <submittedName>
        <fullName evidence="2">Uncharacterized protein</fullName>
    </submittedName>
</protein>
<gene>
    <name evidence="1" type="ORF">BB347_18455</name>
    <name evidence="2" type="ORF">SAMN05421809_3770</name>
</gene>
<dbReference type="RefSeq" id="WP_076584269.1">
    <property type="nucleotide sequence ID" value="NZ_CP019330.1"/>
</dbReference>
<dbReference type="AlphaFoldDB" id="A0A1N7G6D9"/>
<evidence type="ECO:0000313" key="4">
    <source>
        <dbReference type="Proteomes" id="UP000187321"/>
    </source>
</evidence>